<proteinExistence type="predicted"/>
<evidence type="ECO:0000313" key="2">
    <source>
        <dbReference type="Proteomes" id="UP000054321"/>
    </source>
</evidence>
<dbReference type="Proteomes" id="UP000054321">
    <property type="component" value="Unassembled WGS sequence"/>
</dbReference>
<dbReference type="AlphaFoldDB" id="A0A0C3GXS1"/>
<reference evidence="2" key="2">
    <citation type="submission" date="2015-01" db="EMBL/GenBank/DDBJ databases">
        <title>Evolutionary Origins and Diversification of the Mycorrhizal Mutualists.</title>
        <authorList>
            <consortium name="DOE Joint Genome Institute"/>
            <consortium name="Mycorrhizal Genomics Consortium"/>
            <person name="Kohler A."/>
            <person name="Kuo A."/>
            <person name="Nagy L.G."/>
            <person name="Floudas D."/>
            <person name="Copeland A."/>
            <person name="Barry K.W."/>
            <person name="Cichocki N."/>
            <person name="Veneault-Fourrey C."/>
            <person name="LaButti K."/>
            <person name="Lindquist E.A."/>
            <person name="Lipzen A."/>
            <person name="Lundell T."/>
            <person name="Morin E."/>
            <person name="Murat C."/>
            <person name="Riley R."/>
            <person name="Ohm R."/>
            <person name="Sun H."/>
            <person name="Tunlid A."/>
            <person name="Henrissat B."/>
            <person name="Grigoriev I.V."/>
            <person name="Hibbett D.S."/>
            <person name="Martin F."/>
        </authorList>
    </citation>
    <scope>NUCLEOTIDE SEQUENCE [LARGE SCALE GENOMIC DNA]</scope>
    <source>
        <strain evidence="2">Zn</strain>
    </source>
</reference>
<accession>A0A0C3GXS1</accession>
<dbReference type="EMBL" id="KN832876">
    <property type="protein sequence ID" value="KIN00861.1"/>
    <property type="molecule type" value="Genomic_DNA"/>
</dbReference>
<gene>
    <name evidence="1" type="ORF">OIDMADRAFT_54006</name>
</gene>
<organism evidence="1 2">
    <name type="scientific">Oidiodendron maius (strain Zn)</name>
    <dbReference type="NCBI Taxonomy" id="913774"/>
    <lineage>
        <taxon>Eukaryota</taxon>
        <taxon>Fungi</taxon>
        <taxon>Dikarya</taxon>
        <taxon>Ascomycota</taxon>
        <taxon>Pezizomycotina</taxon>
        <taxon>Leotiomycetes</taxon>
        <taxon>Leotiomycetes incertae sedis</taxon>
        <taxon>Myxotrichaceae</taxon>
        <taxon>Oidiodendron</taxon>
    </lineage>
</organism>
<sequence length="109" mass="12225">MTPPRRPTSFDYFLARYQYPIVASTIGLHFAHHQYIKRTEPALELAGGFGRLTISLPRPLKAGLAWAVVLTAVLTKTTLAQRAIVNYSDPVSTLSSERKQWMRIPEASL</sequence>
<reference evidence="1 2" key="1">
    <citation type="submission" date="2014-04" db="EMBL/GenBank/DDBJ databases">
        <authorList>
            <consortium name="DOE Joint Genome Institute"/>
            <person name="Kuo A."/>
            <person name="Martino E."/>
            <person name="Perotto S."/>
            <person name="Kohler A."/>
            <person name="Nagy L.G."/>
            <person name="Floudas D."/>
            <person name="Copeland A."/>
            <person name="Barry K.W."/>
            <person name="Cichocki N."/>
            <person name="Veneault-Fourrey C."/>
            <person name="LaButti K."/>
            <person name="Lindquist E.A."/>
            <person name="Lipzen A."/>
            <person name="Lundell T."/>
            <person name="Morin E."/>
            <person name="Murat C."/>
            <person name="Sun H."/>
            <person name="Tunlid A."/>
            <person name="Henrissat B."/>
            <person name="Grigoriev I.V."/>
            <person name="Hibbett D.S."/>
            <person name="Martin F."/>
            <person name="Nordberg H.P."/>
            <person name="Cantor M.N."/>
            <person name="Hua S.X."/>
        </authorList>
    </citation>
    <scope>NUCLEOTIDE SEQUENCE [LARGE SCALE GENOMIC DNA]</scope>
    <source>
        <strain evidence="1 2">Zn</strain>
    </source>
</reference>
<keyword evidence="2" id="KW-1185">Reference proteome</keyword>
<protein>
    <submittedName>
        <fullName evidence="1">Uncharacterized protein</fullName>
    </submittedName>
</protein>
<dbReference type="InParanoid" id="A0A0C3GXS1"/>
<evidence type="ECO:0000313" key="1">
    <source>
        <dbReference type="EMBL" id="KIN00861.1"/>
    </source>
</evidence>
<dbReference type="OrthoDB" id="4801050at2759"/>
<name>A0A0C3GXS1_OIDMZ</name>
<dbReference type="HOGENOM" id="CLU_2184727_0_0_1"/>